<accession>A0ABV4UG65</accession>
<protein>
    <submittedName>
        <fullName evidence="1">Uncharacterized protein</fullName>
    </submittedName>
</protein>
<keyword evidence="2" id="KW-1185">Reference proteome</keyword>
<comment type="caution">
    <text evidence="1">The sequence shown here is derived from an EMBL/GenBank/DDBJ whole genome shotgun (WGS) entry which is preliminary data.</text>
</comment>
<reference evidence="2" key="1">
    <citation type="submission" date="2024-06" db="EMBL/GenBank/DDBJ databases">
        <title>Radixoralia hellwigii gen. nov., sp nov., isolated from a root canal in the human oral cavity.</title>
        <authorList>
            <person name="Bartsch S."/>
            <person name="Wittmer A."/>
            <person name="Schulz A.-K."/>
            <person name="Neumann-Schaal M."/>
            <person name="Wolf J."/>
            <person name="Gronow S."/>
            <person name="Tennert C."/>
            <person name="Haecker G."/>
            <person name="Cieplik F."/>
            <person name="Al-Ahmad A."/>
        </authorList>
    </citation>
    <scope>NUCLEOTIDE SEQUENCE [LARGE SCALE GENOMIC DNA]</scope>
    <source>
        <strain evidence="2">Wk13</strain>
    </source>
</reference>
<evidence type="ECO:0000313" key="2">
    <source>
        <dbReference type="Proteomes" id="UP001574673"/>
    </source>
</evidence>
<dbReference type="RefSeq" id="WP_418891236.1">
    <property type="nucleotide sequence ID" value="NZ_JBEUWX010000002.1"/>
</dbReference>
<dbReference type="EMBL" id="JBEUWX010000002">
    <property type="protein sequence ID" value="MFA9950162.1"/>
    <property type="molecule type" value="Genomic_DNA"/>
</dbReference>
<sequence>MDKLNDITSVMLQFRESVRHNWNTYFQDADEPMGPEIQEAFTLVEQGLFQGIVLCKCAYVLPCRYREAPLPFIQVVPRPEIPDLEFQIGLLGSSYKVWDSPVRFKVEGSTKLEFVQFFDWNPYEQINMSLVQVYIARMDTRPDLVGAHALIAEHEIRFLLIT</sequence>
<dbReference type="Proteomes" id="UP001574673">
    <property type="component" value="Unassembled WGS sequence"/>
</dbReference>
<gene>
    <name evidence="1" type="ORF">ABCS64_07495</name>
</gene>
<organism evidence="1 2">
    <name type="scientific">Dentiradicibacter hellwigii</name>
    <dbReference type="NCBI Taxonomy" id="3149053"/>
    <lineage>
        <taxon>Bacteria</taxon>
        <taxon>Pseudomonadati</taxon>
        <taxon>Pseudomonadota</taxon>
        <taxon>Betaproteobacteria</taxon>
        <taxon>Rhodocyclales</taxon>
        <taxon>Rhodocyclaceae</taxon>
        <taxon>Dentiradicibacter</taxon>
    </lineage>
</organism>
<evidence type="ECO:0000313" key="1">
    <source>
        <dbReference type="EMBL" id="MFA9950162.1"/>
    </source>
</evidence>
<name>A0ABV4UG65_9RHOO</name>
<proteinExistence type="predicted"/>